<accession>A0A2Z6DYZ8</accession>
<evidence type="ECO:0000256" key="6">
    <source>
        <dbReference type="ARBA" id="ARBA00022555"/>
    </source>
</evidence>
<comment type="similarity">
    <text evidence="3 16">Belongs to the class-I aminoacyl-tRNA synthetase family. MetG type 1 subfamily.</text>
</comment>
<comment type="catalytic activity">
    <reaction evidence="15 16">
        <text>tRNA(Met) + L-methionine + ATP = L-methionyl-tRNA(Met) + AMP + diphosphate</text>
        <dbReference type="Rhea" id="RHEA:13481"/>
        <dbReference type="Rhea" id="RHEA-COMP:9667"/>
        <dbReference type="Rhea" id="RHEA-COMP:9698"/>
        <dbReference type="ChEBI" id="CHEBI:30616"/>
        <dbReference type="ChEBI" id="CHEBI:33019"/>
        <dbReference type="ChEBI" id="CHEBI:57844"/>
        <dbReference type="ChEBI" id="CHEBI:78442"/>
        <dbReference type="ChEBI" id="CHEBI:78530"/>
        <dbReference type="ChEBI" id="CHEBI:456215"/>
        <dbReference type="EC" id="6.1.1.10"/>
    </reaction>
</comment>
<reference evidence="19 20" key="1">
    <citation type="submission" date="2018-04" db="EMBL/GenBank/DDBJ databases">
        <title>Complete genome sequence of Hydrogenophilus thermoluteolus TH-1.</title>
        <authorList>
            <person name="Arai H."/>
        </authorList>
    </citation>
    <scope>NUCLEOTIDE SEQUENCE [LARGE SCALE GENOMIC DNA]</scope>
    <source>
        <strain evidence="19 20">TH-1</strain>
    </source>
</reference>
<dbReference type="EMBL" id="AP018558">
    <property type="protein sequence ID" value="BBD77703.1"/>
    <property type="molecule type" value="Genomic_DNA"/>
</dbReference>
<comment type="cofactor">
    <cofactor evidence="16">
        <name>Zn(2+)</name>
        <dbReference type="ChEBI" id="CHEBI:29105"/>
    </cofactor>
    <text evidence="16">Binds 1 zinc ion per subunit.</text>
</comment>
<dbReference type="CDD" id="cd00814">
    <property type="entry name" value="MetRS_core"/>
    <property type="match status" value="1"/>
</dbReference>
<dbReference type="PANTHER" id="PTHR45765">
    <property type="entry name" value="METHIONINE--TRNA LIGASE"/>
    <property type="match status" value="1"/>
</dbReference>
<feature type="domain" description="TRNA-binding" evidence="18">
    <location>
        <begin position="620"/>
        <end position="731"/>
    </location>
</feature>
<dbReference type="CDD" id="cd02800">
    <property type="entry name" value="tRNA_bind_EcMetRS_like"/>
    <property type="match status" value="1"/>
</dbReference>
<keyword evidence="14 16" id="KW-0030">Aminoacyl-tRNA synthetase</keyword>
<evidence type="ECO:0000256" key="13">
    <source>
        <dbReference type="ARBA" id="ARBA00022917"/>
    </source>
</evidence>
<dbReference type="NCBIfam" id="TIGR00398">
    <property type="entry name" value="metG"/>
    <property type="match status" value="1"/>
</dbReference>
<dbReference type="GO" id="GO:0046872">
    <property type="term" value="F:metal ion binding"/>
    <property type="evidence" value="ECO:0007669"/>
    <property type="project" value="UniProtKB-KW"/>
</dbReference>
<evidence type="ECO:0000256" key="7">
    <source>
        <dbReference type="ARBA" id="ARBA00022598"/>
    </source>
</evidence>
<evidence type="ECO:0000256" key="14">
    <source>
        <dbReference type="ARBA" id="ARBA00023146"/>
    </source>
</evidence>
<organism evidence="19 20">
    <name type="scientific">Hydrogenophilus thermoluteolus</name>
    <name type="common">Pseudomonas hydrogenothermophila</name>
    <dbReference type="NCBI Taxonomy" id="297"/>
    <lineage>
        <taxon>Bacteria</taxon>
        <taxon>Pseudomonadati</taxon>
        <taxon>Pseudomonadota</taxon>
        <taxon>Hydrogenophilia</taxon>
        <taxon>Hydrogenophilales</taxon>
        <taxon>Hydrogenophilaceae</taxon>
        <taxon>Hydrogenophilus</taxon>
    </lineage>
</organism>
<evidence type="ECO:0000256" key="17">
    <source>
        <dbReference type="SAM" id="MobiDB-lite"/>
    </source>
</evidence>
<keyword evidence="5 16" id="KW-0963">Cytoplasm</keyword>
<dbReference type="InterPro" id="IPR041872">
    <property type="entry name" value="Anticodon_Met"/>
</dbReference>
<dbReference type="GO" id="GO:0005524">
    <property type="term" value="F:ATP binding"/>
    <property type="evidence" value="ECO:0007669"/>
    <property type="project" value="UniProtKB-UniRule"/>
</dbReference>
<feature type="compositionally biased region" description="Low complexity" evidence="17">
    <location>
        <begin position="586"/>
        <end position="597"/>
    </location>
</feature>
<evidence type="ECO:0000259" key="18">
    <source>
        <dbReference type="PROSITE" id="PS50886"/>
    </source>
</evidence>
<keyword evidence="9 16" id="KW-0547">Nucleotide-binding</keyword>
<evidence type="ECO:0000313" key="20">
    <source>
        <dbReference type="Proteomes" id="UP000262004"/>
    </source>
</evidence>
<feature type="binding site" evidence="16">
    <location>
        <position position="146"/>
    </location>
    <ligand>
        <name>Zn(2+)</name>
        <dbReference type="ChEBI" id="CHEBI:29105"/>
    </ligand>
</feature>
<evidence type="ECO:0000313" key="19">
    <source>
        <dbReference type="EMBL" id="BBD77703.1"/>
    </source>
</evidence>
<comment type="subcellular location">
    <subcellularLocation>
        <location evidence="2 16">Cytoplasm</location>
    </subcellularLocation>
</comment>
<evidence type="ECO:0000256" key="1">
    <source>
        <dbReference type="ARBA" id="ARBA00003314"/>
    </source>
</evidence>
<dbReference type="InterPro" id="IPR001412">
    <property type="entry name" value="aa-tRNA-synth_I_CS"/>
</dbReference>
<evidence type="ECO:0000256" key="8">
    <source>
        <dbReference type="ARBA" id="ARBA00022723"/>
    </source>
</evidence>
<dbReference type="PROSITE" id="PS00178">
    <property type="entry name" value="AA_TRNA_LIGASE_I"/>
    <property type="match status" value="1"/>
</dbReference>
<dbReference type="GO" id="GO:0006431">
    <property type="term" value="P:methionyl-tRNA aminoacylation"/>
    <property type="evidence" value="ECO:0007669"/>
    <property type="project" value="UniProtKB-UniRule"/>
</dbReference>
<dbReference type="EC" id="6.1.1.10" evidence="16"/>
<evidence type="ECO:0000256" key="9">
    <source>
        <dbReference type="ARBA" id="ARBA00022741"/>
    </source>
</evidence>
<evidence type="ECO:0000256" key="11">
    <source>
        <dbReference type="ARBA" id="ARBA00022840"/>
    </source>
</evidence>
<keyword evidence="10 16" id="KW-0862">Zinc</keyword>
<comment type="subunit">
    <text evidence="4 16">Homodimer.</text>
</comment>
<dbReference type="NCBIfam" id="NF001100">
    <property type="entry name" value="PRK00133.1"/>
    <property type="match status" value="1"/>
</dbReference>
<dbReference type="Pfam" id="PF09334">
    <property type="entry name" value="tRNA-synt_1g"/>
    <property type="match status" value="1"/>
</dbReference>
<dbReference type="InterPro" id="IPR029038">
    <property type="entry name" value="MetRS_Zn"/>
</dbReference>
<dbReference type="InterPro" id="IPR015413">
    <property type="entry name" value="Methionyl/Leucyl_tRNA_Synth"/>
</dbReference>
<evidence type="ECO:0000256" key="12">
    <source>
        <dbReference type="ARBA" id="ARBA00022884"/>
    </source>
</evidence>
<dbReference type="Gene3D" id="3.40.50.620">
    <property type="entry name" value="HUPs"/>
    <property type="match status" value="1"/>
</dbReference>
<dbReference type="SUPFAM" id="SSF50249">
    <property type="entry name" value="Nucleic acid-binding proteins"/>
    <property type="match status" value="1"/>
</dbReference>
<feature type="region of interest" description="Disordered" evidence="17">
    <location>
        <begin position="569"/>
        <end position="597"/>
    </location>
</feature>
<evidence type="ECO:0000256" key="2">
    <source>
        <dbReference type="ARBA" id="ARBA00004496"/>
    </source>
</evidence>
<dbReference type="AlphaFoldDB" id="A0A2Z6DYZ8"/>
<dbReference type="Pfam" id="PF01588">
    <property type="entry name" value="tRNA_bind"/>
    <property type="match status" value="1"/>
</dbReference>
<dbReference type="InterPro" id="IPR012340">
    <property type="entry name" value="NA-bd_OB-fold"/>
</dbReference>
<keyword evidence="20" id="KW-1185">Reference proteome</keyword>
<feature type="binding site" evidence="16">
    <location>
        <position position="156"/>
    </location>
    <ligand>
        <name>Zn(2+)</name>
        <dbReference type="ChEBI" id="CHEBI:29105"/>
    </ligand>
</feature>
<protein>
    <recommendedName>
        <fullName evidence="16">Methionine--tRNA ligase</fullName>
        <ecNumber evidence="16">6.1.1.10</ecNumber>
    </recommendedName>
    <alternativeName>
        <fullName evidence="16">Methionyl-tRNA synthetase</fullName>
        <shortName evidence="16">MetRS</shortName>
    </alternativeName>
</protein>
<keyword evidence="11 16" id="KW-0067">ATP-binding</keyword>
<dbReference type="GO" id="GO:0000049">
    <property type="term" value="F:tRNA binding"/>
    <property type="evidence" value="ECO:0007669"/>
    <property type="project" value="UniProtKB-UniRule"/>
</dbReference>
<evidence type="ECO:0000256" key="4">
    <source>
        <dbReference type="ARBA" id="ARBA00011738"/>
    </source>
</evidence>
<evidence type="ECO:0000256" key="5">
    <source>
        <dbReference type="ARBA" id="ARBA00022490"/>
    </source>
</evidence>
<feature type="binding site" evidence="16">
    <location>
        <position position="143"/>
    </location>
    <ligand>
        <name>Zn(2+)</name>
        <dbReference type="ChEBI" id="CHEBI:29105"/>
    </ligand>
</feature>
<evidence type="ECO:0000256" key="10">
    <source>
        <dbReference type="ARBA" id="ARBA00022833"/>
    </source>
</evidence>
<dbReference type="InterPro" id="IPR002547">
    <property type="entry name" value="tRNA-bd_dom"/>
</dbReference>
<keyword evidence="8 16" id="KW-0479">Metal-binding</keyword>
<dbReference type="FunFam" id="2.20.28.20:FF:000001">
    <property type="entry name" value="Methionine--tRNA ligase"/>
    <property type="match status" value="1"/>
</dbReference>
<dbReference type="CDD" id="cd07957">
    <property type="entry name" value="Anticodon_Ia_Met"/>
    <property type="match status" value="1"/>
</dbReference>
<dbReference type="FunFam" id="2.40.50.140:FF:000042">
    <property type="entry name" value="Methionine--tRNA ligase"/>
    <property type="match status" value="1"/>
</dbReference>
<evidence type="ECO:0000256" key="16">
    <source>
        <dbReference type="HAMAP-Rule" id="MF_00098"/>
    </source>
</evidence>
<dbReference type="SUPFAM" id="SSF47323">
    <property type="entry name" value="Anticodon-binding domain of a subclass of class I aminoacyl-tRNA synthetases"/>
    <property type="match status" value="1"/>
</dbReference>
<dbReference type="GO" id="GO:0005829">
    <property type="term" value="C:cytosol"/>
    <property type="evidence" value="ECO:0007669"/>
    <property type="project" value="TreeGrafter"/>
</dbReference>
<feature type="binding site" evidence="16">
    <location>
        <position position="347"/>
    </location>
    <ligand>
        <name>ATP</name>
        <dbReference type="ChEBI" id="CHEBI:30616"/>
    </ligand>
</feature>
<dbReference type="OrthoDB" id="5287293at2"/>
<comment type="function">
    <text evidence="1 16">Is required not only for elongation of protein synthesis but also for the initiation of all mRNA translation through initiator tRNA(fMet) aminoacylation.</text>
</comment>
<dbReference type="SUPFAM" id="SSF52374">
    <property type="entry name" value="Nucleotidylyl transferase"/>
    <property type="match status" value="1"/>
</dbReference>
<evidence type="ECO:0000256" key="15">
    <source>
        <dbReference type="ARBA" id="ARBA00047364"/>
    </source>
</evidence>
<dbReference type="InterPro" id="IPR033911">
    <property type="entry name" value="MetRS_core"/>
</dbReference>
<dbReference type="InterPro" id="IPR014758">
    <property type="entry name" value="Met-tRNA_synth"/>
</dbReference>
<dbReference type="RefSeq" id="WP_119335417.1">
    <property type="nucleotide sequence ID" value="NZ_AP018558.1"/>
</dbReference>
<dbReference type="InterPro" id="IPR004495">
    <property type="entry name" value="Met-tRNA-synth_bsu_C"/>
</dbReference>
<name>A0A2Z6DYZ8_HYDTE</name>
<sequence>MSRRILVTNALPYANGDIHLGHLVGYIQADIWVRYQRMCGHTVHYVCADDTHGTPVMLRAEKEGITPEALIARMRDAHLADFSDFLVAFDHYHSTHSEENRRFAEEIYRKLKAAGLIVEREIEQLYDPVKAMFLPDRFVKGTCPRCKTPDQYGDNCEACGAAYAPTELIDPYSAVSGAKPVLKHSTHYFFKLSDPRCVAFLREWTRGKNARGEARLPQQAANKLKEWLGDDGESHLADWDITRDAPYFGFEIPDAPGKYFYVWLDAPIGYFASFAALAAKLGIDPTPYLDAAAAEREGTELVHFIGKDILYFHALFWPAMLHFSGYRTPTREYVNGFLTVDGAKMSKSRGTFITARSWLDLGLNPEWLRYYFATKSNGTMEDVDLALDDLIAKVNSDLVGKFVNIGSRLAGFIHKRFAGRLGNANAEVLAPFAASFRDPSLHAAFENGDFAAVTRTAMELAEAANAYINETKPWELAKAGQLDRLQEVCTTGLTMFRDIARLLKPILPRTVARIEEFLALEPLAWYGEWAPLPEGHAIAPFEPLMTRMERAMIDRLLDANRATIAKTDAPNAVAHSATDAARPETAQPNAAAVDASAASHGAAEGALPAPQLAPEITIEQFAAVDLRIARIVQAEAVPEAKKLVKLTLDIGERHPDGTPRYRTVFAGIKAAYAPEALTGRLTVMVANLAPRQMRFGVSEGMVLAASDESGTVPGLFLLAPDSGALPGMRVK</sequence>
<dbReference type="KEGG" id="htl:HPTL_1441"/>
<dbReference type="GO" id="GO:0004825">
    <property type="term" value="F:methionine-tRNA ligase activity"/>
    <property type="evidence" value="ECO:0007669"/>
    <property type="project" value="UniProtKB-UniRule"/>
</dbReference>
<dbReference type="InterPro" id="IPR009080">
    <property type="entry name" value="tRNAsynth_Ia_anticodon-bd"/>
</dbReference>
<dbReference type="Gene3D" id="1.10.730.10">
    <property type="entry name" value="Isoleucyl-tRNA Synthetase, Domain 1"/>
    <property type="match status" value="1"/>
</dbReference>
<keyword evidence="13 16" id="KW-0648">Protein biosynthesis</keyword>
<proteinExistence type="inferred from homology"/>
<gene>
    <name evidence="16 19" type="primary">metG</name>
    <name evidence="19" type="ORF">HPTL_1441</name>
</gene>
<dbReference type="InterPro" id="IPR014729">
    <property type="entry name" value="Rossmann-like_a/b/a_fold"/>
</dbReference>
<dbReference type="HAMAP" id="MF_00098">
    <property type="entry name" value="Met_tRNA_synth_type1"/>
    <property type="match status" value="1"/>
</dbReference>
<dbReference type="PANTHER" id="PTHR45765:SF1">
    <property type="entry name" value="METHIONINE--TRNA LIGASE, CYTOPLASMIC"/>
    <property type="match status" value="1"/>
</dbReference>
<dbReference type="SUPFAM" id="SSF57770">
    <property type="entry name" value="Methionyl-tRNA synthetase (MetRS), Zn-domain"/>
    <property type="match status" value="1"/>
</dbReference>
<keyword evidence="7 16" id="KW-0436">Ligase</keyword>
<feature type="short sequence motif" description="'HIGH' region" evidence="16">
    <location>
        <begin position="12"/>
        <end position="22"/>
    </location>
</feature>
<dbReference type="Gene3D" id="2.20.28.20">
    <property type="entry name" value="Methionyl-tRNA synthetase, Zn-domain"/>
    <property type="match status" value="1"/>
</dbReference>
<keyword evidence="6 16" id="KW-0820">tRNA-binding</keyword>
<dbReference type="PROSITE" id="PS50886">
    <property type="entry name" value="TRBD"/>
    <property type="match status" value="1"/>
</dbReference>
<dbReference type="Gene3D" id="2.40.50.140">
    <property type="entry name" value="Nucleic acid-binding proteins"/>
    <property type="match status" value="1"/>
</dbReference>
<dbReference type="PRINTS" id="PR01041">
    <property type="entry name" value="TRNASYNTHMET"/>
</dbReference>
<dbReference type="InterPro" id="IPR023458">
    <property type="entry name" value="Met-tRNA_ligase_1"/>
</dbReference>
<feature type="binding site" evidence="16">
    <location>
        <position position="159"/>
    </location>
    <ligand>
        <name>Zn(2+)</name>
        <dbReference type="ChEBI" id="CHEBI:29105"/>
    </ligand>
</feature>
<dbReference type="Proteomes" id="UP000262004">
    <property type="component" value="Chromosome"/>
</dbReference>
<evidence type="ECO:0000256" key="3">
    <source>
        <dbReference type="ARBA" id="ARBA00008258"/>
    </source>
</evidence>
<feature type="short sequence motif" description="'KMSKS' region" evidence="16">
    <location>
        <begin position="344"/>
        <end position="348"/>
    </location>
</feature>
<keyword evidence="12 16" id="KW-0694">RNA-binding</keyword>